<name>A0A1M5HWB7_9BACT</name>
<dbReference type="RefSeq" id="WP_073067125.1">
    <property type="nucleotide sequence ID" value="NZ_FQUS01000021.1"/>
</dbReference>
<protein>
    <submittedName>
        <fullName evidence="4">Predicted dehydrogenase</fullName>
    </submittedName>
</protein>
<sequence length="455" mass="50647">MSKSKQSRREFLSTAAWSAVGTIGAAGLLTNCASSNTLKDLKDDTHLTLLNEAPDGEPLRAGLVGCGGRGSGAAVNFVDAGPNLEIVALGDLFEDQLQKSKTMLKKARDIDVAQENCYVGFDAYQKVIDSGVDIVIFATPPHFRPMHVEAAIDAGKHVFQEKPVAVDPVGARQMMATTQKAKQKNLCMVSGTIRRYQKDFIETQRRVANGAIGEVVGANIIRNGGAIWWVERKPEWSEMEYMVRNWQNFSWLSADHFVEQFIHELDVMNWHMDSWPVKALGYGGRTHQVSGNKFDHFSVQYEYEDGKKAHCATRQINGCDNSKTQHITGTEGYADATGSLYNHQGELIWEYPYPEDDNPESEWYVKNPYVQEHIELVTAIRTGNYINDSETQVNSTRMALMGRMAAYTGEEVTWEEVVDSDLRLGPDTYEFGPVSGIPEHPPVPGTAPSPTNRYS</sequence>
<dbReference type="PANTHER" id="PTHR43818:SF5">
    <property type="entry name" value="OXIDOREDUCTASE FAMILY PROTEIN"/>
    <property type="match status" value="1"/>
</dbReference>
<dbReference type="InterPro" id="IPR036291">
    <property type="entry name" value="NAD(P)-bd_dom_sf"/>
</dbReference>
<dbReference type="Proteomes" id="UP000184041">
    <property type="component" value="Unassembled WGS sequence"/>
</dbReference>
<dbReference type="PANTHER" id="PTHR43818">
    <property type="entry name" value="BCDNA.GH03377"/>
    <property type="match status" value="1"/>
</dbReference>
<accession>A0A1M5HWB7</accession>
<organism evidence="4 5">
    <name type="scientific">Fodinibius roseus</name>
    <dbReference type="NCBI Taxonomy" id="1194090"/>
    <lineage>
        <taxon>Bacteria</taxon>
        <taxon>Pseudomonadati</taxon>
        <taxon>Balneolota</taxon>
        <taxon>Balneolia</taxon>
        <taxon>Balneolales</taxon>
        <taxon>Balneolaceae</taxon>
        <taxon>Fodinibius</taxon>
    </lineage>
</organism>
<dbReference type="GO" id="GO:0000166">
    <property type="term" value="F:nucleotide binding"/>
    <property type="evidence" value="ECO:0007669"/>
    <property type="project" value="InterPro"/>
</dbReference>
<dbReference type="STRING" id="1194090.SAMN05443144_12141"/>
<dbReference type="AlphaFoldDB" id="A0A1M5HWB7"/>
<dbReference type="PROSITE" id="PS51318">
    <property type="entry name" value="TAT"/>
    <property type="match status" value="1"/>
</dbReference>
<feature type="region of interest" description="Disordered" evidence="1">
    <location>
        <begin position="431"/>
        <end position="455"/>
    </location>
</feature>
<dbReference type="SUPFAM" id="SSF55347">
    <property type="entry name" value="Glyceraldehyde-3-phosphate dehydrogenase-like, C-terminal domain"/>
    <property type="match status" value="1"/>
</dbReference>
<gene>
    <name evidence="4" type="ORF">SAMN05443144_12141</name>
</gene>
<evidence type="ECO:0000256" key="1">
    <source>
        <dbReference type="SAM" id="MobiDB-lite"/>
    </source>
</evidence>
<dbReference type="Pfam" id="PF22725">
    <property type="entry name" value="GFO_IDH_MocA_C3"/>
    <property type="match status" value="1"/>
</dbReference>
<evidence type="ECO:0000313" key="4">
    <source>
        <dbReference type="EMBL" id="SHG20183.1"/>
    </source>
</evidence>
<dbReference type="EMBL" id="FQUS01000021">
    <property type="protein sequence ID" value="SHG20183.1"/>
    <property type="molecule type" value="Genomic_DNA"/>
</dbReference>
<evidence type="ECO:0000259" key="2">
    <source>
        <dbReference type="Pfam" id="PF01408"/>
    </source>
</evidence>
<reference evidence="4 5" key="1">
    <citation type="submission" date="2016-11" db="EMBL/GenBank/DDBJ databases">
        <authorList>
            <person name="Jaros S."/>
            <person name="Januszkiewicz K."/>
            <person name="Wedrychowicz H."/>
        </authorList>
    </citation>
    <scope>NUCLEOTIDE SEQUENCE [LARGE SCALE GENOMIC DNA]</scope>
    <source>
        <strain evidence="4 5">DSM 21986</strain>
    </source>
</reference>
<dbReference type="SUPFAM" id="SSF51735">
    <property type="entry name" value="NAD(P)-binding Rossmann-fold domains"/>
    <property type="match status" value="1"/>
</dbReference>
<feature type="domain" description="Gfo/Idh/MocA-like oxidoreductase N-terminal" evidence="2">
    <location>
        <begin position="60"/>
        <end position="183"/>
    </location>
</feature>
<dbReference type="InterPro" id="IPR050463">
    <property type="entry name" value="Gfo/Idh/MocA_oxidrdct_glycsds"/>
</dbReference>
<dbReference type="InterPro" id="IPR055170">
    <property type="entry name" value="GFO_IDH_MocA-like_dom"/>
</dbReference>
<dbReference type="Gene3D" id="3.40.50.720">
    <property type="entry name" value="NAD(P)-binding Rossmann-like Domain"/>
    <property type="match status" value="1"/>
</dbReference>
<evidence type="ECO:0000313" key="5">
    <source>
        <dbReference type="Proteomes" id="UP000184041"/>
    </source>
</evidence>
<dbReference type="InterPro" id="IPR006311">
    <property type="entry name" value="TAT_signal"/>
</dbReference>
<dbReference type="InterPro" id="IPR000683">
    <property type="entry name" value="Gfo/Idh/MocA-like_OxRdtase_N"/>
</dbReference>
<keyword evidence="5" id="KW-1185">Reference proteome</keyword>
<dbReference type="Gene3D" id="3.30.360.10">
    <property type="entry name" value="Dihydrodipicolinate Reductase, domain 2"/>
    <property type="match status" value="1"/>
</dbReference>
<feature type="domain" description="GFO/IDH/MocA-like oxidoreductase" evidence="3">
    <location>
        <begin position="202"/>
        <end position="333"/>
    </location>
</feature>
<evidence type="ECO:0000259" key="3">
    <source>
        <dbReference type="Pfam" id="PF22725"/>
    </source>
</evidence>
<proteinExistence type="predicted"/>
<dbReference type="Pfam" id="PF01408">
    <property type="entry name" value="GFO_IDH_MocA"/>
    <property type="match status" value="1"/>
</dbReference>